<sequence>MKKIKKYLDPIIMVVLLIIFIIPLYWLIIGSLKTNMEFNQIPPTFWPEKFEFSNYALAWKQLGFKTAFLNSVYVTVICTVLNVFIGTLAGYVLSKKKIFGRKTILALIVGTLIVPPAVLLLPLYFIITKMGMYDSLTGLIIPFAANAYTIYFMKQYIDDIPNELIEAARIDGIGEMGLITKIVFPLITPALVTVSLINFVGNWNSFTMPLVLLRSDTKFTLPLKQALLSNATDVNQWPLILAATVLSIIPVLIVFIGTQKFFVKGIMEGAVKG</sequence>
<evidence type="ECO:0000256" key="7">
    <source>
        <dbReference type="RuleBase" id="RU363032"/>
    </source>
</evidence>
<dbReference type="KEGG" id="vgu:HYG85_07680"/>
<evidence type="ECO:0000256" key="2">
    <source>
        <dbReference type="ARBA" id="ARBA00022448"/>
    </source>
</evidence>
<feature type="domain" description="ABC transmembrane type-1" evidence="8">
    <location>
        <begin position="68"/>
        <end position="258"/>
    </location>
</feature>
<keyword evidence="2 7" id="KW-0813">Transport</keyword>
<feature type="transmembrane region" description="Helical" evidence="7">
    <location>
        <begin position="139"/>
        <end position="157"/>
    </location>
</feature>
<feature type="transmembrane region" description="Helical" evidence="7">
    <location>
        <begin position="237"/>
        <end position="257"/>
    </location>
</feature>
<proteinExistence type="inferred from homology"/>
<feature type="transmembrane region" description="Helical" evidence="7">
    <location>
        <begin position="178"/>
        <end position="200"/>
    </location>
</feature>
<keyword evidence="3" id="KW-1003">Cell membrane</keyword>
<organism evidence="9 10">
    <name type="scientific">Vallitalea guaymasensis</name>
    <dbReference type="NCBI Taxonomy" id="1185412"/>
    <lineage>
        <taxon>Bacteria</taxon>
        <taxon>Bacillati</taxon>
        <taxon>Bacillota</taxon>
        <taxon>Clostridia</taxon>
        <taxon>Lachnospirales</taxon>
        <taxon>Vallitaleaceae</taxon>
        <taxon>Vallitalea</taxon>
    </lineage>
</organism>
<dbReference type="EMBL" id="CP058561">
    <property type="protein sequence ID" value="QUH28798.1"/>
    <property type="molecule type" value="Genomic_DNA"/>
</dbReference>
<dbReference type="RefSeq" id="WP_212693005.1">
    <property type="nucleotide sequence ID" value="NZ_CAJXUH010000002.1"/>
</dbReference>
<feature type="transmembrane region" description="Helical" evidence="7">
    <location>
        <begin position="7"/>
        <end position="28"/>
    </location>
</feature>
<keyword evidence="6 7" id="KW-0472">Membrane</keyword>
<comment type="subcellular location">
    <subcellularLocation>
        <location evidence="1 7">Cell membrane</location>
        <topology evidence="1 7">Multi-pass membrane protein</topology>
    </subcellularLocation>
</comment>
<evidence type="ECO:0000259" key="8">
    <source>
        <dbReference type="PROSITE" id="PS50928"/>
    </source>
</evidence>
<feature type="transmembrane region" description="Helical" evidence="7">
    <location>
        <begin position="72"/>
        <end position="93"/>
    </location>
</feature>
<evidence type="ECO:0000256" key="1">
    <source>
        <dbReference type="ARBA" id="ARBA00004651"/>
    </source>
</evidence>
<evidence type="ECO:0000256" key="4">
    <source>
        <dbReference type="ARBA" id="ARBA00022692"/>
    </source>
</evidence>
<accession>A0A8J8M9P9</accession>
<protein>
    <submittedName>
        <fullName evidence="9">Carbohydrate ABC transporter permease</fullName>
    </submittedName>
</protein>
<dbReference type="CDD" id="cd06261">
    <property type="entry name" value="TM_PBP2"/>
    <property type="match status" value="1"/>
</dbReference>
<dbReference type="PANTHER" id="PTHR43744:SF8">
    <property type="entry name" value="SN-GLYCEROL-3-PHOSPHATE TRANSPORT SYSTEM PERMEASE PROTEIN UGPE"/>
    <property type="match status" value="1"/>
</dbReference>
<evidence type="ECO:0000256" key="6">
    <source>
        <dbReference type="ARBA" id="ARBA00023136"/>
    </source>
</evidence>
<keyword evidence="4 7" id="KW-0812">Transmembrane</keyword>
<evidence type="ECO:0000256" key="3">
    <source>
        <dbReference type="ARBA" id="ARBA00022475"/>
    </source>
</evidence>
<dbReference type="InterPro" id="IPR035906">
    <property type="entry name" value="MetI-like_sf"/>
</dbReference>
<evidence type="ECO:0000313" key="10">
    <source>
        <dbReference type="Proteomes" id="UP000677305"/>
    </source>
</evidence>
<dbReference type="PROSITE" id="PS50928">
    <property type="entry name" value="ABC_TM1"/>
    <property type="match status" value="1"/>
</dbReference>
<comment type="similarity">
    <text evidence="7">Belongs to the binding-protein-dependent transport system permease family.</text>
</comment>
<dbReference type="Gene3D" id="1.10.3720.10">
    <property type="entry name" value="MetI-like"/>
    <property type="match status" value="1"/>
</dbReference>
<keyword evidence="10" id="KW-1185">Reference proteome</keyword>
<dbReference type="PANTHER" id="PTHR43744">
    <property type="entry name" value="ABC TRANSPORTER PERMEASE PROTEIN MG189-RELATED-RELATED"/>
    <property type="match status" value="1"/>
</dbReference>
<dbReference type="GO" id="GO:0005886">
    <property type="term" value="C:plasma membrane"/>
    <property type="evidence" value="ECO:0007669"/>
    <property type="project" value="UniProtKB-SubCell"/>
</dbReference>
<dbReference type="GO" id="GO:0055085">
    <property type="term" value="P:transmembrane transport"/>
    <property type="evidence" value="ECO:0007669"/>
    <property type="project" value="InterPro"/>
</dbReference>
<evidence type="ECO:0000313" key="9">
    <source>
        <dbReference type="EMBL" id="QUH28798.1"/>
    </source>
</evidence>
<name>A0A8J8M9P9_9FIRM</name>
<dbReference type="InterPro" id="IPR000515">
    <property type="entry name" value="MetI-like"/>
</dbReference>
<dbReference type="AlphaFoldDB" id="A0A8J8M9P9"/>
<feature type="transmembrane region" description="Helical" evidence="7">
    <location>
        <begin position="105"/>
        <end position="127"/>
    </location>
</feature>
<dbReference type="Proteomes" id="UP000677305">
    <property type="component" value="Chromosome"/>
</dbReference>
<reference evidence="9 10" key="1">
    <citation type="submission" date="2020-07" db="EMBL/GenBank/DDBJ databases">
        <title>Vallitalea guaymasensis genome.</title>
        <authorList>
            <person name="Postec A."/>
        </authorList>
    </citation>
    <scope>NUCLEOTIDE SEQUENCE [LARGE SCALE GENOMIC DNA]</scope>
    <source>
        <strain evidence="9 10">Ra1766G1</strain>
    </source>
</reference>
<dbReference type="SUPFAM" id="SSF161098">
    <property type="entry name" value="MetI-like"/>
    <property type="match status" value="1"/>
</dbReference>
<gene>
    <name evidence="9" type="ORF">HYG85_07680</name>
</gene>
<dbReference type="Pfam" id="PF00528">
    <property type="entry name" value="BPD_transp_1"/>
    <property type="match status" value="1"/>
</dbReference>
<keyword evidence="5 7" id="KW-1133">Transmembrane helix</keyword>
<evidence type="ECO:0000256" key="5">
    <source>
        <dbReference type="ARBA" id="ARBA00022989"/>
    </source>
</evidence>